<dbReference type="NCBIfam" id="NF002614">
    <property type="entry name" value="PRK02265.1"/>
    <property type="match status" value="1"/>
</dbReference>
<dbReference type="GO" id="GO:0047602">
    <property type="term" value="F:acetoacetate decarboxylase activity"/>
    <property type="evidence" value="ECO:0007669"/>
    <property type="project" value="UniProtKB-UniRule"/>
</dbReference>
<keyword evidence="1 4" id="KW-0210">Decarboxylase</keyword>
<evidence type="ECO:0000256" key="4">
    <source>
        <dbReference type="HAMAP-Rule" id="MF_00597"/>
    </source>
</evidence>
<evidence type="ECO:0000313" key="5">
    <source>
        <dbReference type="EMBL" id="BBH85441.1"/>
    </source>
</evidence>
<protein>
    <recommendedName>
        <fullName evidence="4">Acetoacetate decarboxylase</fullName>
        <shortName evidence="4">AAD</shortName>
        <shortName evidence="4">ADC</shortName>
        <ecNumber evidence="4">4.1.1.4</ecNumber>
    </recommendedName>
</protein>
<reference evidence="5" key="1">
    <citation type="submission" date="2018-12" db="EMBL/GenBank/DDBJ databases">
        <title>Novel natural products biosynthetic potential of the class Ktedonobacteria.</title>
        <authorList>
            <person name="Zheng Y."/>
            <person name="Saitou A."/>
            <person name="Wang C.M."/>
            <person name="Toyoda A."/>
            <person name="Minakuchi Y."/>
            <person name="Sekiguchi Y."/>
            <person name="Ueda K."/>
            <person name="Takano H."/>
            <person name="Sakai Y."/>
            <person name="Yokota A."/>
            <person name="Yabe S."/>
        </authorList>
    </citation>
    <scope>NUCLEOTIDE SEQUENCE</scope>
    <source>
        <strain evidence="5">COM3</strain>
    </source>
</reference>
<dbReference type="AlphaFoldDB" id="A0A455SDR4"/>
<name>A0A455SDR4_9CHLR</name>
<dbReference type="Pfam" id="PF06314">
    <property type="entry name" value="ADC"/>
    <property type="match status" value="1"/>
</dbReference>
<keyword evidence="2 4" id="KW-0456">Lyase</keyword>
<dbReference type="InterPro" id="IPR023653">
    <property type="entry name" value="Acetoacetate_decarboxylase_bac"/>
</dbReference>
<dbReference type="Gene3D" id="2.40.400.10">
    <property type="entry name" value="Acetoacetate decarboxylase-like"/>
    <property type="match status" value="1"/>
</dbReference>
<evidence type="ECO:0000256" key="2">
    <source>
        <dbReference type="ARBA" id="ARBA00023239"/>
    </source>
</evidence>
<proteinExistence type="inferred from homology"/>
<accession>A0A455SDR4</accession>
<gene>
    <name evidence="4 5" type="primary">adc</name>
    <name evidence="5" type="ORF">KTC_01920</name>
</gene>
<dbReference type="InterPro" id="IPR010451">
    <property type="entry name" value="Acetoacetate_decarboxylase"/>
</dbReference>
<dbReference type="InterPro" id="IPR023375">
    <property type="entry name" value="ADC_dom_sf"/>
</dbReference>
<dbReference type="HAMAP" id="MF_00597">
    <property type="entry name" value="ADC"/>
    <property type="match status" value="1"/>
</dbReference>
<comment type="similarity">
    <text evidence="4">Belongs to the ADC family.</text>
</comment>
<keyword evidence="3 4" id="KW-0704">Schiff base</keyword>
<dbReference type="EMBL" id="AP019376">
    <property type="protein sequence ID" value="BBH85441.1"/>
    <property type="molecule type" value="Genomic_DNA"/>
</dbReference>
<feature type="active site" description="Schiff-base intermediate with acetoacetate" evidence="4">
    <location>
        <position position="115"/>
    </location>
</feature>
<dbReference type="EC" id="4.1.1.4" evidence="4"/>
<organism evidence="5">
    <name type="scientific">Thermosporothrix sp. COM3</name>
    <dbReference type="NCBI Taxonomy" id="2490863"/>
    <lineage>
        <taxon>Bacteria</taxon>
        <taxon>Bacillati</taxon>
        <taxon>Chloroflexota</taxon>
        <taxon>Ktedonobacteria</taxon>
        <taxon>Ktedonobacterales</taxon>
        <taxon>Thermosporotrichaceae</taxon>
        <taxon>Thermosporothrix</taxon>
    </lineage>
</organism>
<evidence type="ECO:0000256" key="3">
    <source>
        <dbReference type="ARBA" id="ARBA00023270"/>
    </source>
</evidence>
<sequence>MRKEEVVRQLTTPLNAPAYPKGPYHFHHREFFTITYRSEKDALQKVVPEPLEIDEPLVRFEVIRMPDTTGLGSYTEAGQVIRVRCGEEEGEFVHSMYVNNHPAIASGREIGAFPKKLGSPELYVDSDTLVGTLDYGTLRVATATMGYKHQPLDIEQARQEISIPTFMLKVLPGYDGKLRICELVRTQITDLTVHGAWTGPARLQLFEHALAPLADFPVREIVSASHILTDLTLARPTIVYDYLA</sequence>
<comment type="function">
    <text evidence="4">Catalyzes the conversion of acetoacetate to acetone and carbon dioxide.</text>
</comment>
<evidence type="ECO:0000256" key="1">
    <source>
        <dbReference type="ARBA" id="ARBA00022793"/>
    </source>
</evidence>
<comment type="catalytic activity">
    <reaction evidence="4">
        <text>acetoacetate + H(+) = acetone + CO2</text>
        <dbReference type="Rhea" id="RHEA:19729"/>
        <dbReference type="ChEBI" id="CHEBI:13705"/>
        <dbReference type="ChEBI" id="CHEBI:15347"/>
        <dbReference type="ChEBI" id="CHEBI:15378"/>
        <dbReference type="ChEBI" id="CHEBI:16526"/>
        <dbReference type="EC" id="4.1.1.4"/>
    </reaction>
</comment>
<dbReference type="SUPFAM" id="SSF160104">
    <property type="entry name" value="Acetoacetate decarboxylase-like"/>
    <property type="match status" value="1"/>
</dbReference>